<evidence type="ECO:0000313" key="2">
    <source>
        <dbReference type="Proteomes" id="UP000277582"/>
    </source>
</evidence>
<dbReference type="InterPro" id="IPR036390">
    <property type="entry name" value="WH_DNA-bd_sf"/>
</dbReference>
<sequence>MERFTREDSMEFLSRGFAEEGLHPPIGVLEKAVELFDGIVGWLTLYGRSYVDGLTDLEKLKDVAVDMALEELNKLSEREKIILKAIAAGSDSWSKVRRYIAERKGVIFPKATLTRTIKKLEKLSLIRDYEFLDPVYKLAASRL</sequence>
<protein>
    <submittedName>
        <fullName evidence="1">ATP-binding protein</fullName>
    </submittedName>
</protein>
<accession>A0A429GMI8</accession>
<proteinExistence type="predicted"/>
<dbReference type="Gene3D" id="1.10.8.60">
    <property type="match status" value="1"/>
</dbReference>
<dbReference type="PANTHER" id="PTHR34301">
    <property type="entry name" value="DNA-BINDING PROTEIN-RELATED"/>
    <property type="match status" value="1"/>
</dbReference>
<comment type="caution">
    <text evidence="1">The sequence shown here is derived from an EMBL/GenBank/DDBJ whole genome shotgun (WGS) entry which is preliminary data.</text>
</comment>
<reference evidence="1 2" key="1">
    <citation type="submission" date="2018-10" db="EMBL/GenBank/DDBJ databases">
        <title>Co-occurring genomic capacity for anaerobic methane metabolism and dissimilatory sulfite reduction discovered in the Korarchaeota.</title>
        <authorList>
            <person name="Mckay L.J."/>
            <person name="Dlakic M."/>
            <person name="Fields M.W."/>
            <person name="Delmont T.O."/>
            <person name="Eren A.M."/>
            <person name="Jay Z.J."/>
            <person name="Klingelsmith K.B."/>
            <person name="Rusch D.B."/>
            <person name="Inskeep W.P."/>
        </authorList>
    </citation>
    <scope>NUCLEOTIDE SEQUENCE [LARGE SCALE GENOMIC DNA]</scope>
    <source>
        <strain evidence="1 2">MDKW</strain>
    </source>
</reference>
<keyword evidence="1" id="KW-0547">Nucleotide-binding</keyword>
<dbReference type="GO" id="GO:0005524">
    <property type="term" value="F:ATP binding"/>
    <property type="evidence" value="ECO:0007669"/>
    <property type="project" value="UniProtKB-KW"/>
</dbReference>
<dbReference type="EMBL" id="RCOS01000081">
    <property type="protein sequence ID" value="RSN74981.1"/>
    <property type="molecule type" value="Genomic_DNA"/>
</dbReference>
<dbReference type="AlphaFoldDB" id="A0A429GMI8"/>
<dbReference type="InterPro" id="IPR036388">
    <property type="entry name" value="WH-like_DNA-bd_sf"/>
</dbReference>
<dbReference type="Gene3D" id="1.10.10.10">
    <property type="entry name" value="Winged helix-like DNA-binding domain superfamily/Winged helix DNA-binding domain"/>
    <property type="match status" value="1"/>
</dbReference>
<keyword evidence="2" id="KW-1185">Reference proteome</keyword>
<dbReference type="SUPFAM" id="SSF46785">
    <property type="entry name" value="Winged helix' DNA-binding domain"/>
    <property type="match status" value="1"/>
</dbReference>
<dbReference type="PANTHER" id="PTHR34301:SF8">
    <property type="entry name" value="ATPASE DOMAIN-CONTAINING PROTEIN"/>
    <property type="match status" value="1"/>
</dbReference>
<name>A0A429GMI8_9CREN</name>
<keyword evidence="1" id="KW-0067">ATP-binding</keyword>
<gene>
    <name evidence="1" type="ORF">D6D85_07120</name>
</gene>
<evidence type="ECO:0000313" key="1">
    <source>
        <dbReference type="EMBL" id="RSN74981.1"/>
    </source>
</evidence>
<organism evidence="1 2">
    <name type="scientific">Candidatus Methanodesulfokora washburnensis</name>
    <dbReference type="NCBI Taxonomy" id="2478471"/>
    <lineage>
        <taxon>Archaea</taxon>
        <taxon>Thermoproteota</taxon>
        <taxon>Candidatus Korarchaeia</taxon>
        <taxon>Candidatus Korarchaeia incertae sedis</taxon>
        <taxon>Candidatus Methanodesulfokora</taxon>
    </lineage>
</organism>
<dbReference type="OrthoDB" id="132045at2157"/>
<dbReference type="Proteomes" id="UP000277582">
    <property type="component" value="Unassembled WGS sequence"/>
</dbReference>